<evidence type="ECO:0000256" key="2">
    <source>
        <dbReference type="SAM" id="Phobius"/>
    </source>
</evidence>
<dbReference type="EMBL" id="BAFE01000030">
    <property type="protein sequence ID" value="GAB47979.1"/>
    <property type="molecule type" value="Genomic_DNA"/>
</dbReference>
<evidence type="ECO:0000256" key="1">
    <source>
        <dbReference type="SAM" id="MobiDB-lite"/>
    </source>
</evidence>
<dbReference type="eggNOG" id="COG2919">
    <property type="taxonomic scope" value="Bacteria"/>
</dbReference>
<keyword evidence="2" id="KW-0812">Transmembrane</keyword>
<feature type="region of interest" description="Disordered" evidence="1">
    <location>
        <begin position="125"/>
        <end position="149"/>
    </location>
</feature>
<name>H5UQH1_9MICO</name>
<feature type="compositionally biased region" description="Low complexity" evidence="1">
    <location>
        <begin position="1"/>
        <end position="11"/>
    </location>
</feature>
<comment type="caution">
    <text evidence="3">The sequence shown here is derived from an EMBL/GenBank/DDBJ whole genome shotgun (WGS) entry which is preliminary data.</text>
</comment>
<keyword evidence="4" id="KW-1185">Reference proteome</keyword>
<gene>
    <name evidence="3" type="ORF">MOPEL_032_00210</name>
</gene>
<dbReference type="AlphaFoldDB" id="H5UQH1"/>
<evidence type="ECO:0000313" key="3">
    <source>
        <dbReference type="EMBL" id="GAB47979.1"/>
    </source>
</evidence>
<reference evidence="3 4" key="1">
    <citation type="submission" date="2012-02" db="EMBL/GenBank/DDBJ databases">
        <title>Whole genome shotgun sequence of Mobilicoccus pelagius NBRC 104925.</title>
        <authorList>
            <person name="Yoshida Y."/>
            <person name="Hosoyama A."/>
            <person name="Tsuchikane K."/>
            <person name="Katsumata H."/>
            <person name="Yamazaki S."/>
            <person name="Fujita N."/>
        </authorList>
    </citation>
    <scope>NUCLEOTIDE SEQUENCE [LARGE SCALE GENOMIC DNA]</scope>
    <source>
        <strain evidence="3 4">NBRC 104925</strain>
    </source>
</reference>
<accession>H5UQH1</accession>
<dbReference type="RefSeq" id="WP_009481877.1">
    <property type="nucleotide sequence ID" value="NZ_BAFE01000030.1"/>
</dbReference>
<dbReference type="OrthoDB" id="4792842at2"/>
<evidence type="ECO:0000313" key="4">
    <source>
        <dbReference type="Proteomes" id="UP000004367"/>
    </source>
</evidence>
<proteinExistence type="predicted"/>
<feature type="transmembrane region" description="Helical" evidence="2">
    <location>
        <begin position="41"/>
        <end position="59"/>
    </location>
</feature>
<evidence type="ECO:0008006" key="5">
    <source>
        <dbReference type="Google" id="ProtNLM"/>
    </source>
</evidence>
<keyword evidence="2" id="KW-0472">Membrane</keyword>
<dbReference type="STRING" id="1089455.MOPEL_032_00210"/>
<keyword evidence="2" id="KW-1133">Transmembrane helix</keyword>
<dbReference type="Proteomes" id="UP000004367">
    <property type="component" value="Unassembled WGS sequence"/>
</dbReference>
<organism evidence="3 4">
    <name type="scientific">Mobilicoccus pelagius NBRC 104925</name>
    <dbReference type="NCBI Taxonomy" id="1089455"/>
    <lineage>
        <taxon>Bacteria</taxon>
        <taxon>Bacillati</taxon>
        <taxon>Actinomycetota</taxon>
        <taxon>Actinomycetes</taxon>
        <taxon>Micrococcales</taxon>
        <taxon>Dermatophilaceae</taxon>
        <taxon>Mobilicoccus</taxon>
    </lineage>
</organism>
<feature type="region of interest" description="Disordered" evidence="1">
    <location>
        <begin position="1"/>
        <end position="22"/>
    </location>
</feature>
<sequence>MSQMPATTALRAPRRPAPARPELRVVPTTAPVKAPPRTLPFALFCSVILTLGLFALLFINMSLAQGAYELHDLQKRVVGLDEEEQQLREELATLESPSHLAEEARKIGMVPGTVPVFLDVSDRSLTGRPVPAPGPTDVPGSGAGTAGRN</sequence>
<protein>
    <recommendedName>
        <fullName evidence="5">Cell division protein FtsL</fullName>
    </recommendedName>
</protein>